<sequence>MLWLREKDPGRRHDSSAKLRQDDPSTVRFTTHAPGEADLNARLTATVTMIATLTCLPLPV</sequence>
<feature type="region of interest" description="Disordered" evidence="1">
    <location>
        <begin position="1"/>
        <end position="32"/>
    </location>
</feature>
<protein>
    <submittedName>
        <fullName evidence="2">Uncharacterized protein</fullName>
    </submittedName>
</protein>
<gene>
    <name evidence="2" type="ORF">HUT05_29110</name>
</gene>
<dbReference type="AlphaFoldDB" id="A0A7H8TC05"/>
<dbReference type="Proteomes" id="UP000509418">
    <property type="component" value="Chromosome"/>
</dbReference>
<organism evidence="2 3">
    <name type="scientific">Streptomyces chartreusis</name>
    <dbReference type="NCBI Taxonomy" id="1969"/>
    <lineage>
        <taxon>Bacteria</taxon>
        <taxon>Bacillati</taxon>
        <taxon>Actinomycetota</taxon>
        <taxon>Actinomycetes</taxon>
        <taxon>Kitasatosporales</taxon>
        <taxon>Streptomycetaceae</taxon>
        <taxon>Streptomyces</taxon>
    </lineage>
</organism>
<evidence type="ECO:0000313" key="3">
    <source>
        <dbReference type="Proteomes" id="UP000509418"/>
    </source>
</evidence>
<evidence type="ECO:0000313" key="2">
    <source>
        <dbReference type="EMBL" id="QKZ21051.1"/>
    </source>
</evidence>
<name>A0A7H8TC05_STRCX</name>
<evidence type="ECO:0000256" key="1">
    <source>
        <dbReference type="SAM" id="MobiDB-lite"/>
    </source>
</evidence>
<keyword evidence="3" id="KW-1185">Reference proteome</keyword>
<dbReference type="RefSeq" id="WP_176576827.1">
    <property type="nucleotide sequence ID" value="NZ_CP056041.1"/>
</dbReference>
<feature type="compositionally biased region" description="Basic and acidic residues" evidence="1">
    <location>
        <begin position="1"/>
        <end position="25"/>
    </location>
</feature>
<dbReference type="EMBL" id="CP056041">
    <property type="protein sequence ID" value="QKZ21051.1"/>
    <property type="molecule type" value="Genomic_DNA"/>
</dbReference>
<reference evidence="2 3" key="1">
    <citation type="submission" date="2020-06" db="EMBL/GenBank/DDBJ databases">
        <title>Genome mining for natural products.</title>
        <authorList>
            <person name="Zhang B."/>
            <person name="Shi J."/>
            <person name="Ge H."/>
        </authorList>
    </citation>
    <scope>NUCLEOTIDE SEQUENCE [LARGE SCALE GENOMIC DNA]</scope>
    <source>
        <strain evidence="2 3">NA02069</strain>
    </source>
</reference>
<proteinExistence type="predicted"/>
<accession>A0A7H8TC05</accession>